<keyword evidence="1" id="KW-0175">Coiled coil</keyword>
<sequence length="101" mass="12210">MSEQLKQEKNLLEMQLAEQIEENKRLQREYRITSQQYQRLLHRYAELLYTVEWISKEVDKADKRYRQLNRKYQSLTQSKVGKGLLAARAVRSRVGKIVKRK</sequence>
<dbReference type="RefSeq" id="WP_021066429.1">
    <property type="nucleotide sequence ID" value="NZ_ATCL01000014.1"/>
</dbReference>
<comment type="caution">
    <text evidence="2">The sequence shown here is derived from an EMBL/GenBank/DDBJ whole genome shotgun (WGS) entry which is preliminary data.</text>
</comment>
<accession>U1LK32</accession>
<dbReference type="Proteomes" id="UP000016464">
    <property type="component" value="Unassembled WGS sequence"/>
</dbReference>
<dbReference type="EMBL" id="ATCL01000014">
    <property type="protein sequence ID" value="ERG67863.1"/>
    <property type="molecule type" value="Genomic_DNA"/>
</dbReference>
<dbReference type="OrthoDB" id="2356440at2"/>
<gene>
    <name evidence="2" type="ORF">M467_11275</name>
</gene>
<name>U1LK32_9BACL</name>
<evidence type="ECO:0000313" key="3">
    <source>
        <dbReference type="Proteomes" id="UP000016464"/>
    </source>
</evidence>
<dbReference type="STRING" id="1385984.GCA_000702565_00670"/>
<keyword evidence="3" id="KW-1185">Reference proteome</keyword>
<protein>
    <submittedName>
        <fullName evidence="2">Uncharacterized protein</fullName>
    </submittedName>
</protein>
<evidence type="ECO:0000256" key="1">
    <source>
        <dbReference type="SAM" id="Coils"/>
    </source>
</evidence>
<dbReference type="PATRIC" id="fig|1345023.5.peg.1264"/>
<dbReference type="AlphaFoldDB" id="U1LK32"/>
<feature type="coiled-coil region" evidence="1">
    <location>
        <begin position="2"/>
        <end position="78"/>
    </location>
</feature>
<organism evidence="2 3">
    <name type="scientific">Exiguobacterium chiriqhucha RW-2</name>
    <dbReference type="NCBI Taxonomy" id="1345023"/>
    <lineage>
        <taxon>Bacteria</taxon>
        <taxon>Bacillati</taxon>
        <taxon>Bacillota</taxon>
        <taxon>Bacilli</taxon>
        <taxon>Bacillales</taxon>
        <taxon>Bacillales Family XII. Incertae Sedis</taxon>
        <taxon>Exiguobacterium</taxon>
    </lineage>
</organism>
<reference evidence="2 3" key="1">
    <citation type="journal article" date="2013" name="Genome Announc.">
        <title>Draft Genome Sequence of Exiguobacterium pavilionensis Strain RW-2, with Wide Thermal, Salinity, and pH Tolerance, Isolated from Modern Freshwater Microbialites.</title>
        <authorList>
            <person name="White R.A.III."/>
            <person name="Grassa C.J."/>
            <person name="Suttle C.A."/>
        </authorList>
    </citation>
    <scope>NUCLEOTIDE SEQUENCE [LARGE SCALE GENOMIC DNA]</scope>
    <source>
        <strain evidence="2 3">RW-2</strain>
    </source>
</reference>
<evidence type="ECO:0000313" key="2">
    <source>
        <dbReference type="EMBL" id="ERG67863.1"/>
    </source>
</evidence>
<proteinExistence type="predicted"/>